<dbReference type="AlphaFoldDB" id="A0A1A6H555"/>
<sequence>MEEESIVLCLLRSKGAPGPKAPAPRPTQNETRKEKIIKRGGNCFEPYVNTTKRYRAPTTNIPFGVKWQSLKDLVKERLVKESQGGCAVVEFKMEESMKIAAEVLNKHSLSGRPLKVKDDPVGEHYLDYPTIPNEIIHASQAARLGSRALVANLHYKIGLKKLKEVFGMAGRQLPYGLGSIGMMLGPGGMRTNANHLNKGIGTGNLEPAGMGMEGVDLE</sequence>
<dbReference type="GO" id="GO:0005634">
    <property type="term" value="C:nucleus"/>
    <property type="evidence" value="ECO:0007669"/>
    <property type="project" value="TreeGrafter"/>
</dbReference>
<protein>
    <recommendedName>
        <fullName evidence="2">HnRNP M nuclear localisation signal domain-containing protein</fullName>
    </recommendedName>
</protein>
<dbReference type="InterPro" id="IPR024666">
    <property type="entry name" value="HnRNP_M_PY-NLS"/>
</dbReference>
<evidence type="ECO:0000313" key="4">
    <source>
        <dbReference type="Proteomes" id="UP000092124"/>
    </source>
</evidence>
<dbReference type="EMBL" id="LZPO01046164">
    <property type="protein sequence ID" value="OBS73456.1"/>
    <property type="molecule type" value="Genomic_DNA"/>
</dbReference>
<dbReference type="OrthoDB" id="610462at2759"/>
<dbReference type="Gene3D" id="3.30.70.330">
    <property type="match status" value="1"/>
</dbReference>
<evidence type="ECO:0000259" key="2">
    <source>
        <dbReference type="Pfam" id="PF11532"/>
    </source>
</evidence>
<gene>
    <name evidence="3" type="ORF">A6R68_16004</name>
</gene>
<keyword evidence="1" id="KW-0694">RNA-binding</keyword>
<dbReference type="GO" id="GO:0005737">
    <property type="term" value="C:cytoplasm"/>
    <property type="evidence" value="ECO:0007669"/>
    <property type="project" value="TreeGrafter"/>
</dbReference>
<accession>A0A1A6H555</accession>
<evidence type="ECO:0000313" key="3">
    <source>
        <dbReference type="EMBL" id="OBS73456.1"/>
    </source>
</evidence>
<dbReference type="InterPro" id="IPR035979">
    <property type="entry name" value="RBD_domain_sf"/>
</dbReference>
<dbReference type="SUPFAM" id="SSF54928">
    <property type="entry name" value="RNA-binding domain, RBD"/>
    <property type="match status" value="1"/>
</dbReference>
<dbReference type="STRING" id="56216.A0A1A6H555"/>
<dbReference type="InterPro" id="IPR012677">
    <property type="entry name" value="Nucleotide-bd_a/b_plait_sf"/>
</dbReference>
<evidence type="ECO:0000256" key="1">
    <source>
        <dbReference type="ARBA" id="ARBA00022884"/>
    </source>
</evidence>
<dbReference type="PANTHER" id="PTHR23003">
    <property type="entry name" value="RNA RECOGNITION MOTIF RRM DOMAIN CONTAINING PROTEIN"/>
    <property type="match status" value="1"/>
</dbReference>
<dbReference type="Pfam" id="PF11532">
    <property type="entry name" value="HnRNP_M_NLS"/>
    <property type="match status" value="1"/>
</dbReference>
<reference evidence="3 4" key="1">
    <citation type="submission" date="2016-06" db="EMBL/GenBank/DDBJ databases">
        <title>The Draft Genome Sequence and Annotation of the Desert Woodrat Neotoma lepida.</title>
        <authorList>
            <person name="Campbell M."/>
            <person name="Oakeson K.F."/>
            <person name="Yandell M."/>
            <person name="Halpert J.R."/>
            <person name="Dearing D."/>
        </authorList>
    </citation>
    <scope>NUCLEOTIDE SEQUENCE [LARGE SCALE GENOMIC DNA]</scope>
    <source>
        <strain evidence="3">417</strain>
        <tissue evidence="3">Liver</tissue>
    </source>
</reference>
<comment type="caution">
    <text evidence="3">The sequence shown here is derived from an EMBL/GenBank/DDBJ whole genome shotgun (WGS) entry which is preliminary data.</text>
</comment>
<proteinExistence type="predicted"/>
<dbReference type="InterPro" id="IPR050374">
    <property type="entry name" value="RRT5_SRSF_SR"/>
</dbReference>
<keyword evidence="4" id="KW-1185">Reference proteome</keyword>
<dbReference type="Proteomes" id="UP000092124">
    <property type="component" value="Unassembled WGS sequence"/>
</dbReference>
<name>A0A1A6H555_NEOLE</name>
<feature type="domain" description="HnRNP M nuclear localisation signal" evidence="2">
    <location>
        <begin position="25"/>
        <end position="53"/>
    </location>
</feature>
<organism evidence="3 4">
    <name type="scientific">Neotoma lepida</name>
    <name type="common">Desert woodrat</name>
    <dbReference type="NCBI Taxonomy" id="56216"/>
    <lineage>
        <taxon>Eukaryota</taxon>
        <taxon>Metazoa</taxon>
        <taxon>Chordata</taxon>
        <taxon>Craniata</taxon>
        <taxon>Vertebrata</taxon>
        <taxon>Euteleostomi</taxon>
        <taxon>Mammalia</taxon>
        <taxon>Eutheria</taxon>
        <taxon>Euarchontoglires</taxon>
        <taxon>Glires</taxon>
        <taxon>Rodentia</taxon>
        <taxon>Myomorpha</taxon>
        <taxon>Muroidea</taxon>
        <taxon>Cricetidae</taxon>
        <taxon>Neotominae</taxon>
        <taxon>Neotoma</taxon>
    </lineage>
</organism>
<dbReference type="GO" id="GO:0003729">
    <property type="term" value="F:mRNA binding"/>
    <property type="evidence" value="ECO:0007669"/>
    <property type="project" value="TreeGrafter"/>
</dbReference>